<dbReference type="Proteomes" id="UP001596494">
    <property type="component" value="Unassembled WGS sequence"/>
</dbReference>
<accession>A0ABW2K4K0</accession>
<dbReference type="Gene3D" id="1.20.120.660">
    <property type="entry name" value="IL-4 antagonist (De novo design) like domain"/>
    <property type="match status" value="1"/>
</dbReference>
<dbReference type="InterPro" id="IPR013096">
    <property type="entry name" value="Cupin_2"/>
</dbReference>
<evidence type="ECO:0000313" key="3">
    <source>
        <dbReference type="Proteomes" id="UP001596494"/>
    </source>
</evidence>
<sequence length="304" mass="34496">MYYAPYTYSYPYYAGAPVYSSDSMSRNYQGNNDQAAEAILAGIKGEATAVECYKRLAKLAPDQNHKNEIHRVLHNEKNRLQQFKDLYVSLTGRQPQYNTEKITFNTYQEGLRKAYDIAVKDYGEYRNSSLLTQHSPLQDVFIHACNEEMTNANRFSSLYSHQDGRIDLEDYGGEPFVVNIDEATKQNDTFRTALWTGDHLQVTLMSIDVGDDIGLERHATLDQFLRIEEGQGLVQMGDRRDQLDFEAEASDDFAIMVPAGKWHNLTNTGDQPLKLYSIYAPPEHPYGTVHETKADAIAAEGHDS</sequence>
<dbReference type="Pfam" id="PF07883">
    <property type="entry name" value="Cupin_2"/>
    <property type="match status" value="1"/>
</dbReference>
<dbReference type="SUPFAM" id="SSF51182">
    <property type="entry name" value="RmlC-like cupins"/>
    <property type="match status" value="1"/>
</dbReference>
<dbReference type="SUPFAM" id="SSF47240">
    <property type="entry name" value="Ferritin-like"/>
    <property type="match status" value="1"/>
</dbReference>
<dbReference type="Gene3D" id="2.60.120.10">
    <property type="entry name" value="Jelly Rolls"/>
    <property type="match status" value="1"/>
</dbReference>
<dbReference type="InterPro" id="IPR011051">
    <property type="entry name" value="RmlC_Cupin_sf"/>
</dbReference>
<protein>
    <submittedName>
        <fullName evidence="2">Cupin domain-containing protein</fullName>
    </submittedName>
</protein>
<dbReference type="PANTHER" id="PTHR43346:SF1">
    <property type="entry name" value="QUERCETIN 2,3-DIOXYGENASE-RELATED"/>
    <property type="match status" value="1"/>
</dbReference>
<organism evidence="2 3">
    <name type="scientific">Halobacillus campisalis</name>
    <dbReference type="NCBI Taxonomy" id="435909"/>
    <lineage>
        <taxon>Bacteria</taxon>
        <taxon>Bacillati</taxon>
        <taxon>Bacillota</taxon>
        <taxon>Bacilli</taxon>
        <taxon>Bacillales</taxon>
        <taxon>Bacillaceae</taxon>
        <taxon>Halobacillus</taxon>
    </lineage>
</organism>
<dbReference type="CDD" id="cd00657">
    <property type="entry name" value="Ferritin_like"/>
    <property type="match status" value="1"/>
</dbReference>
<dbReference type="CDD" id="cd02223">
    <property type="entry name" value="cupin_Bh2720-like"/>
    <property type="match status" value="1"/>
</dbReference>
<dbReference type="EMBL" id="JBHTBY010000011">
    <property type="protein sequence ID" value="MFC7321664.1"/>
    <property type="molecule type" value="Genomic_DNA"/>
</dbReference>
<dbReference type="InterPro" id="IPR052538">
    <property type="entry name" value="Flavonoid_dioxygenase-like"/>
</dbReference>
<dbReference type="InterPro" id="IPR009078">
    <property type="entry name" value="Ferritin-like_SF"/>
</dbReference>
<feature type="domain" description="Cupin type-2" evidence="1">
    <location>
        <begin position="204"/>
        <end position="279"/>
    </location>
</feature>
<dbReference type="InterPro" id="IPR014710">
    <property type="entry name" value="RmlC-like_jellyroll"/>
</dbReference>
<reference evidence="3" key="1">
    <citation type="journal article" date="2019" name="Int. J. Syst. Evol. Microbiol.">
        <title>The Global Catalogue of Microorganisms (GCM) 10K type strain sequencing project: providing services to taxonomists for standard genome sequencing and annotation.</title>
        <authorList>
            <consortium name="The Broad Institute Genomics Platform"/>
            <consortium name="The Broad Institute Genome Sequencing Center for Infectious Disease"/>
            <person name="Wu L."/>
            <person name="Ma J."/>
        </authorList>
    </citation>
    <scope>NUCLEOTIDE SEQUENCE [LARGE SCALE GENOMIC DNA]</scope>
    <source>
        <strain evidence="3">CCUG 73951</strain>
    </source>
</reference>
<gene>
    <name evidence="2" type="ORF">ACFQMN_12330</name>
</gene>
<name>A0ABW2K4K0_9BACI</name>
<comment type="caution">
    <text evidence="2">The sequence shown here is derived from an EMBL/GenBank/DDBJ whole genome shotgun (WGS) entry which is preliminary data.</text>
</comment>
<evidence type="ECO:0000313" key="2">
    <source>
        <dbReference type="EMBL" id="MFC7321664.1"/>
    </source>
</evidence>
<keyword evidence="3" id="KW-1185">Reference proteome</keyword>
<proteinExistence type="predicted"/>
<dbReference type="PANTHER" id="PTHR43346">
    <property type="entry name" value="LIGAND BINDING DOMAIN PROTEIN, PUTATIVE (AFU_ORTHOLOGUE AFUA_6G14370)-RELATED"/>
    <property type="match status" value="1"/>
</dbReference>
<dbReference type="RefSeq" id="WP_289216621.1">
    <property type="nucleotide sequence ID" value="NZ_JAPVRC010000007.1"/>
</dbReference>
<evidence type="ECO:0000259" key="1">
    <source>
        <dbReference type="Pfam" id="PF07883"/>
    </source>
</evidence>